<evidence type="ECO:0000259" key="13">
    <source>
        <dbReference type="Pfam" id="PF01435"/>
    </source>
</evidence>
<keyword evidence="10 14" id="KW-0482">Metalloprotease</keyword>
<accession>A0A7C9JB59</accession>
<dbReference type="Gene3D" id="3.30.2010.10">
    <property type="entry name" value="Metalloproteases ('zincins'), catalytic domain"/>
    <property type="match status" value="1"/>
</dbReference>
<dbReference type="GO" id="GO:0004222">
    <property type="term" value="F:metalloendopeptidase activity"/>
    <property type="evidence" value="ECO:0007669"/>
    <property type="project" value="InterPro"/>
</dbReference>
<keyword evidence="7" id="KW-0378">Hydrolase</keyword>
<keyword evidence="15" id="KW-1185">Reference proteome</keyword>
<keyword evidence="9 12" id="KW-1133">Transmembrane helix</keyword>
<evidence type="ECO:0000256" key="12">
    <source>
        <dbReference type="SAM" id="Phobius"/>
    </source>
</evidence>
<keyword evidence="6" id="KW-0479">Metal-binding</keyword>
<reference evidence="14 15" key="1">
    <citation type="submission" date="2020-01" db="EMBL/GenBank/DDBJ databases">
        <title>Herbidospora sp. NEAU-GS84 nov., a novel actinomycete isolated from soil.</title>
        <authorList>
            <person name="Han L."/>
        </authorList>
    </citation>
    <scope>NUCLEOTIDE SEQUENCE [LARGE SCALE GENOMIC DNA]</scope>
    <source>
        <strain evidence="14 15">NEAU-GS84</strain>
    </source>
</reference>
<comment type="cofactor">
    <cofactor evidence="1">
        <name>Zn(2+)</name>
        <dbReference type="ChEBI" id="CHEBI:29105"/>
    </cofactor>
</comment>
<dbReference type="RefSeq" id="WP_161482487.1">
    <property type="nucleotide sequence ID" value="NZ_WXEW01000008.1"/>
</dbReference>
<evidence type="ECO:0000313" key="14">
    <source>
        <dbReference type="EMBL" id="NAS25408.1"/>
    </source>
</evidence>
<evidence type="ECO:0000256" key="10">
    <source>
        <dbReference type="ARBA" id="ARBA00023049"/>
    </source>
</evidence>
<name>A0A7C9JB59_9ACTN</name>
<dbReference type="AlphaFoldDB" id="A0A7C9JB59"/>
<evidence type="ECO:0000256" key="6">
    <source>
        <dbReference type="ARBA" id="ARBA00022723"/>
    </source>
</evidence>
<dbReference type="GO" id="GO:0005886">
    <property type="term" value="C:plasma membrane"/>
    <property type="evidence" value="ECO:0007669"/>
    <property type="project" value="UniProtKB-SubCell"/>
</dbReference>
<evidence type="ECO:0000256" key="1">
    <source>
        <dbReference type="ARBA" id="ARBA00001947"/>
    </source>
</evidence>
<dbReference type="PANTHER" id="PTHR43221:SF1">
    <property type="entry name" value="PROTEASE HTPX"/>
    <property type="match status" value="1"/>
</dbReference>
<evidence type="ECO:0000256" key="3">
    <source>
        <dbReference type="ARBA" id="ARBA00022475"/>
    </source>
</evidence>
<keyword evidence="3" id="KW-1003">Cell membrane</keyword>
<evidence type="ECO:0000313" key="15">
    <source>
        <dbReference type="Proteomes" id="UP000479526"/>
    </source>
</evidence>
<proteinExistence type="predicted"/>
<comment type="caution">
    <text evidence="14">The sequence shown here is derived from an EMBL/GenBank/DDBJ whole genome shotgun (WGS) entry which is preliminary data.</text>
</comment>
<evidence type="ECO:0000256" key="7">
    <source>
        <dbReference type="ARBA" id="ARBA00022801"/>
    </source>
</evidence>
<keyword evidence="11 12" id="KW-0472">Membrane</keyword>
<keyword evidence="4 14" id="KW-0645">Protease</keyword>
<protein>
    <submittedName>
        <fullName evidence="14">M48 family metalloprotease</fullName>
    </submittedName>
</protein>
<feature type="transmembrane region" description="Helical" evidence="12">
    <location>
        <begin position="43"/>
        <end position="65"/>
    </location>
</feature>
<dbReference type="Pfam" id="PF01435">
    <property type="entry name" value="Peptidase_M48"/>
    <property type="match status" value="1"/>
</dbReference>
<dbReference type="EMBL" id="WXEW01000008">
    <property type="protein sequence ID" value="NAS25408.1"/>
    <property type="molecule type" value="Genomic_DNA"/>
</dbReference>
<gene>
    <name evidence="14" type="ORF">GT755_27455</name>
</gene>
<dbReference type="InterPro" id="IPR001915">
    <property type="entry name" value="Peptidase_M48"/>
</dbReference>
<evidence type="ECO:0000256" key="4">
    <source>
        <dbReference type="ARBA" id="ARBA00022670"/>
    </source>
</evidence>
<keyword evidence="5 12" id="KW-0812">Transmembrane</keyword>
<comment type="subcellular location">
    <subcellularLocation>
        <location evidence="2">Cell membrane</location>
        <topology evidence="2">Multi-pass membrane protein</topology>
    </subcellularLocation>
</comment>
<feature type="domain" description="Peptidase M48" evidence="13">
    <location>
        <begin position="88"/>
        <end position="301"/>
    </location>
</feature>
<evidence type="ECO:0000256" key="2">
    <source>
        <dbReference type="ARBA" id="ARBA00004651"/>
    </source>
</evidence>
<dbReference type="GO" id="GO:0046872">
    <property type="term" value="F:metal ion binding"/>
    <property type="evidence" value="ECO:0007669"/>
    <property type="project" value="UniProtKB-KW"/>
</dbReference>
<dbReference type="Proteomes" id="UP000479526">
    <property type="component" value="Unassembled WGS sequence"/>
</dbReference>
<evidence type="ECO:0000256" key="5">
    <source>
        <dbReference type="ARBA" id="ARBA00022692"/>
    </source>
</evidence>
<evidence type="ECO:0000256" key="8">
    <source>
        <dbReference type="ARBA" id="ARBA00022833"/>
    </source>
</evidence>
<evidence type="ECO:0000256" key="9">
    <source>
        <dbReference type="ARBA" id="ARBA00022989"/>
    </source>
</evidence>
<dbReference type="PANTHER" id="PTHR43221">
    <property type="entry name" value="PROTEASE HTPX"/>
    <property type="match status" value="1"/>
</dbReference>
<organism evidence="14 15">
    <name type="scientific">Herbidospora solisilvae</name>
    <dbReference type="NCBI Taxonomy" id="2696284"/>
    <lineage>
        <taxon>Bacteria</taxon>
        <taxon>Bacillati</taxon>
        <taxon>Actinomycetota</taxon>
        <taxon>Actinomycetes</taxon>
        <taxon>Streptosporangiales</taxon>
        <taxon>Streptosporangiaceae</taxon>
        <taxon>Herbidospora</taxon>
    </lineage>
</organism>
<sequence>MGRALVSIVMLCGLVGVAAAQLTGFVVLLRAIPPGRVSPVGFVILVLVMFGWAGCLVWALGGGLWRALRWRDDRSTGPALDADQAPGLWELAREVAAEAGTRPPHEIRLMPEIDFRYAHTFLRGRRTLFIGLPLFQTMTVGQVRFGLAHHMEHFAAGHTRWFAVAHRCRVAITGTAETLGPTNPAGWAFRAYALLYVVIDRVACRRWEFRADAVGVRVAGSADAIDAMHEVWAVSDAWNFFHDFHLQPGLEAGYLPDDLFGGFAEFVVAREDEVDALRAKPLPANTSRWDPHPSSATRAARFAQSLVVPDGRPATSLILDLAAAQAALRATELEVTRAALRALGRELEDGMVLDWPEFTHAATAARLQREADAILQTIGLTGPGLPQVLRMLEDGRLDDLARPLFPEAAPGELPDLFLTPLEMLLNLAAVHAGQATFRHSWSEPAELVTSDGGPFDLTKVAEQAITDPRGATAELAALGIGIWRA</sequence>
<dbReference type="InterPro" id="IPR050083">
    <property type="entry name" value="HtpX_protease"/>
</dbReference>
<dbReference type="GO" id="GO:0006508">
    <property type="term" value="P:proteolysis"/>
    <property type="evidence" value="ECO:0007669"/>
    <property type="project" value="UniProtKB-KW"/>
</dbReference>
<keyword evidence="8" id="KW-0862">Zinc</keyword>
<dbReference type="CDD" id="cd07328">
    <property type="entry name" value="M48_Ste24p_like"/>
    <property type="match status" value="1"/>
</dbReference>
<evidence type="ECO:0000256" key="11">
    <source>
        <dbReference type="ARBA" id="ARBA00023136"/>
    </source>
</evidence>